<gene>
    <name evidence="1" type="ORF">LCGC14_0842510</name>
</gene>
<evidence type="ECO:0000313" key="1">
    <source>
        <dbReference type="EMBL" id="KKN29583.1"/>
    </source>
</evidence>
<name>A0A0F9SJT9_9ZZZZ</name>
<protein>
    <submittedName>
        <fullName evidence="1">Uncharacterized protein</fullName>
    </submittedName>
</protein>
<accession>A0A0F9SJT9</accession>
<dbReference type="AlphaFoldDB" id="A0A0F9SJT9"/>
<dbReference type="EMBL" id="LAZR01002475">
    <property type="protein sequence ID" value="KKN29583.1"/>
    <property type="molecule type" value="Genomic_DNA"/>
</dbReference>
<sequence length="45" mass="5405">MKDILIKQTETWQYWAELDRNGNTIGEYGICINPECDCIGYTRYW</sequence>
<comment type="caution">
    <text evidence="1">The sequence shown here is derived from an EMBL/GenBank/DDBJ whole genome shotgun (WGS) entry which is preliminary data.</text>
</comment>
<organism evidence="1">
    <name type="scientific">marine sediment metagenome</name>
    <dbReference type="NCBI Taxonomy" id="412755"/>
    <lineage>
        <taxon>unclassified sequences</taxon>
        <taxon>metagenomes</taxon>
        <taxon>ecological metagenomes</taxon>
    </lineage>
</organism>
<reference evidence="1" key="1">
    <citation type="journal article" date="2015" name="Nature">
        <title>Complex archaea that bridge the gap between prokaryotes and eukaryotes.</title>
        <authorList>
            <person name="Spang A."/>
            <person name="Saw J.H."/>
            <person name="Jorgensen S.L."/>
            <person name="Zaremba-Niedzwiedzka K."/>
            <person name="Martijn J."/>
            <person name="Lind A.E."/>
            <person name="van Eijk R."/>
            <person name="Schleper C."/>
            <person name="Guy L."/>
            <person name="Ettema T.J."/>
        </authorList>
    </citation>
    <scope>NUCLEOTIDE SEQUENCE</scope>
</reference>
<proteinExistence type="predicted"/>